<gene>
    <name evidence="2" type="ORF">MGAL_10B021814</name>
</gene>
<dbReference type="EMBL" id="UYJE01009298">
    <property type="protein sequence ID" value="VDI72141.1"/>
    <property type="molecule type" value="Genomic_DNA"/>
</dbReference>
<evidence type="ECO:0000256" key="1">
    <source>
        <dbReference type="SAM" id="Coils"/>
    </source>
</evidence>
<name>A0A8B6H0F5_MYTGA</name>
<reference evidence="2" key="1">
    <citation type="submission" date="2018-11" db="EMBL/GenBank/DDBJ databases">
        <authorList>
            <person name="Alioto T."/>
            <person name="Alioto T."/>
        </authorList>
    </citation>
    <scope>NUCLEOTIDE SEQUENCE</scope>
</reference>
<protein>
    <submittedName>
        <fullName evidence="2">Uncharacterized protein</fullName>
    </submittedName>
</protein>
<dbReference type="Proteomes" id="UP000596742">
    <property type="component" value="Unassembled WGS sequence"/>
</dbReference>
<evidence type="ECO:0000313" key="2">
    <source>
        <dbReference type="EMBL" id="VDI72141.1"/>
    </source>
</evidence>
<accession>A0A8B6H0F5</accession>
<dbReference type="AlphaFoldDB" id="A0A8B6H0F5"/>
<keyword evidence="1" id="KW-0175">Coiled coil</keyword>
<keyword evidence="3" id="KW-1185">Reference proteome</keyword>
<feature type="coiled-coil region" evidence="1">
    <location>
        <begin position="1"/>
        <end position="35"/>
    </location>
</feature>
<organism evidence="2 3">
    <name type="scientific">Mytilus galloprovincialis</name>
    <name type="common">Mediterranean mussel</name>
    <dbReference type="NCBI Taxonomy" id="29158"/>
    <lineage>
        <taxon>Eukaryota</taxon>
        <taxon>Metazoa</taxon>
        <taxon>Spiralia</taxon>
        <taxon>Lophotrochozoa</taxon>
        <taxon>Mollusca</taxon>
        <taxon>Bivalvia</taxon>
        <taxon>Autobranchia</taxon>
        <taxon>Pteriomorphia</taxon>
        <taxon>Mytilida</taxon>
        <taxon>Mytiloidea</taxon>
        <taxon>Mytilidae</taxon>
        <taxon>Mytilinae</taxon>
        <taxon>Mytilus</taxon>
    </lineage>
</organism>
<sequence length="80" mass="9708">MQKKSKNNETLTQKIEKLLKEMENKEINHQQSKESSSLWKENDKLQRWFEKTWLKCYKASPVEKKRIRATGKEVPFKKLK</sequence>
<proteinExistence type="predicted"/>
<comment type="caution">
    <text evidence="2">The sequence shown here is derived from an EMBL/GenBank/DDBJ whole genome shotgun (WGS) entry which is preliminary data.</text>
</comment>
<evidence type="ECO:0000313" key="3">
    <source>
        <dbReference type="Proteomes" id="UP000596742"/>
    </source>
</evidence>